<name>A0A8S0W1W8_CYCAE</name>
<proteinExistence type="predicted"/>
<dbReference type="EMBL" id="CACVBS010000057">
    <property type="protein sequence ID" value="CAA7266885.1"/>
    <property type="molecule type" value="Genomic_DNA"/>
</dbReference>
<accession>A0A8S0W1W8</accession>
<dbReference type="AlphaFoldDB" id="A0A8S0W1W8"/>
<protein>
    <submittedName>
        <fullName evidence="1">Uncharacterized protein</fullName>
    </submittedName>
</protein>
<gene>
    <name evidence="1" type="ORF">AAE3_LOCUS9189</name>
</gene>
<evidence type="ECO:0000313" key="2">
    <source>
        <dbReference type="Proteomes" id="UP000467700"/>
    </source>
</evidence>
<comment type="caution">
    <text evidence="1">The sequence shown here is derived from an EMBL/GenBank/DDBJ whole genome shotgun (WGS) entry which is preliminary data.</text>
</comment>
<dbReference type="Proteomes" id="UP000467700">
    <property type="component" value="Unassembled WGS sequence"/>
</dbReference>
<organism evidence="1 2">
    <name type="scientific">Cyclocybe aegerita</name>
    <name type="common">Black poplar mushroom</name>
    <name type="synonym">Agrocybe aegerita</name>
    <dbReference type="NCBI Taxonomy" id="1973307"/>
    <lineage>
        <taxon>Eukaryota</taxon>
        <taxon>Fungi</taxon>
        <taxon>Dikarya</taxon>
        <taxon>Basidiomycota</taxon>
        <taxon>Agaricomycotina</taxon>
        <taxon>Agaricomycetes</taxon>
        <taxon>Agaricomycetidae</taxon>
        <taxon>Agaricales</taxon>
        <taxon>Agaricineae</taxon>
        <taxon>Bolbitiaceae</taxon>
        <taxon>Cyclocybe</taxon>
    </lineage>
</organism>
<keyword evidence="2" id="KW-1185">Reference proteome</keyword>
<sequence length="147" mass="17310">MKRFLKTIQGYYVDRPGHEFVKWHDYSVFCDNFGDKDVNSAESWAQVTPGMRVRMAVMKWHVQGNGIIQKYTCPRPKCKRTIDLENAVGWAECPGCDQRIQVTSTVKVGYTRRSFHWKYMFMGFPPTFVDNSDRYRAVHVYVRPVRC</sequence>
<reference evidence="1 2" key="1">
    <citation type="submission" date="2020-01" db="EMBL/GenBank/DDBJ databases">
        <authorList>
            <person name="Gupta K D."/>
        </authorList>
    </citation>
    <scope>NUCLEOTIDE SEQUENCE [LARGE SCALE GENOMIC DNA]</scope>
</reference>
<evidence type="ECO:0000313" key="1">
    <source>
        <dbReference type="EMBL" id="CAA7266885.1"/>
    </source>
</evidence>